<dbReference type="Gene3D" id="3.40.630.190">
    <property type="entry name" value="LCP protein"/>
    <property type="match status" value="1"/>
</dbReference>
<evidence type="ECO:0000313" key="4">
    <source>
        <dbReference type="EMBL" id="PAB57650.1"/>
    </source>
</evidence>
<accession>A0A267MFR9</accession>
<dbReference type="EMBL" id="NIBG01000024">
    <property type="protein sequence ID" value="PAB57650.1"/>
    <property type="molecule type" value="Genomic_DNA"/>
</dbReference>
<feature type="domain" description="Cell envelope-related transcriptional attenuator" evidence="3">
    <location>
        <begin position="80"/>
        <end position="238"/>
    </location>
</feature>
<sequence length="313" mass="35334">MKTFMKVFFIAFLCFTMVIGAGVWAFTKFYNPPEEVVVEQPQEEEKEKEVPKEEPKSELEILIEKSERINFLLLGMEGPRTDTIMFASFDPDTNNIDLVSVPRDTYYERNKNHSPDKKKINAVHGDEGVTGTKVAISQVLCNVPIDYYVKVRYEGVESVVDSLGGVKVTIPMDMKYDDPYDSPPLHIDLKKGTQVLNGKKAIQFLRFRKGNDGTGYPNGDLGRTKTQQQFIKAALKKALGFRLPVVANTVMKYIETDMSVVDAVKLATDAIGMDSDSLKTYSIPGDTVMRNRLSYFIHDKSGVEDIIKEIYSR</sequence>
<dbReference type="PANTHER" id="PTHR33392:SF6">
    <property type="entry name" value="POLYISOPRENYL-TEICHOIC ACID--PEPTIDOGLYCAN TEICHOIC ACID TRANSFERASE TAGU"/>
    <property type="match status" value="1"/>
</dbReference>
<proteinExistence type="inferred from homology"/>
<gene>
    <name evidence="4" type="ORF">CCE28_18485</name>
</gene>
<feature type="region of interest" description="Disordered" evidence="2">
    <location>
        <begin position="37"/>
        <end position="56"/>
    </location>
</feature>
<dbReference type="OrthoDB" id="305468at2"/>
<evidence type="ECO:0000256" key="1">
    <source>
        <dbReference type="ARBA" id="ARBA00006068"/>
    </source>
</evidence>
<keyword evidence="5" id="KW-1185">Reference proteome</keyword>
<dbReference type="RefSeq" id="WP_095135218.1">
    <property type="nucleotide sequence ID" value="NZ_NIBG01000024.1"/>
</dbReference>
<protein>
    <recommendedName>
        <fullName evidence="3">Cell envelope-related transcriptional attenuator domain-containing protein</fullName>
    </recommendedName>
</protein>
<dbReference type="Pfam" id="PF03816">
    <property type="entry name" value="LytR_cpsA_psr"/>
    <property type="match status" value="1"/>
</dbReference>
<evidence type="ECO:0000313" key="5">
    <source>
        <dbReference type="Proteomes" id="UP000216024"/>
    </source>
</evidence>
<comment type="caution">
    <text evidence="4">The sequence shown here is derived from an EMBL/GenBank/DDBJ whole genome shotgun (WGS) entry which is preliminary data.</text>
</comment>
<dbReference type="NCBIfam" id="TIGR00350">
    <property type="entry name" value="lytR_cpsA_psr"/>
    <property type="match status" value="1"/>
</dbReference>
<comment type="similarity">
    <text evidence="1">Belongs to the LytR/CpsA/Psr (LCP) family.</text>
</comment>
<dbReference type="Proteomes" id="UP000216024">
    <property type="component" value="Unassembled WGS sequence"/>
</dbReference>
<evidence type="ECO:0000259" key="3">
    <source>
        <dbReference type="Pfam" id="PF03816"/>
    </source>
</evidence>
<dbReference type="AlphaFoldDB" id="A0A267MFR9"/>
<evidence type="ECO:0000256" key="2">
    <source>
        <dbReference type="SAM" id="MobiDB-lite"/>
    </source>
</evidence>
<dbReference type="InterPro" id="IPR050922">
    <property type="entry name" value="LytR/CpsA/Psr_CW_biosynth"/>
</dbReference>
<reference evidence="4 5" key="1">
    <citation type="submission" date="2017-06" db="EMBL/GenBank/DDBJ databases">
        <title>Draft genome sequence of anaerobic fermentative bacterium Anaeromicrobium sediminis DY2726D isolated from West Pacific Ocean sediments.</title>
        <authorList>
            <person name="Zeng X."/>
        </authorList>
    </citation>
    <scope>NUCLEOTIDE SEQUENCE [LARGE SCALE GENOMIC DNA]</scope>
    <source>
        <strain evidence="4 5">DY2726D</strain>
    </source>
</reference>
<dbReference type="InterPro" id="IPR004474">
    <property type="entry name" value="LytR_CpsA_psr"/>
</dbReference>
<organism evidence="4 5">
    <name type="scientific">Anaeromicrobium sediminis</name>
    <dbReference type="NCBI Taxonomy" id="1478221"/>
    <lineage>
        <taxon>Bacteria</taxon>
        <taxon>Bacillati</taxon>
        <taxon>Bacillota</taxon>
        <taxon>Clostridia</taxon>
        <taxon>Peptostreptococcales</taxon>
        <taxon>Thermotaleaceae</taxon>
        <taxon>Anaeromicrobium</taxon>
    </lineage>
</organism>
<name>A0A267MFR9_9FIRM</name>
<dbReference type="PANTHER" id="PTHR33392">
    <property type="entry name" value="POLYISOPRENYL-TEICHOIC ACID--PEPTIDOGLYCAN TEICHOIC ACID TRANSFERASE TAGU"/>
    <property type="match status" value="1"/>
</dbReference>
<feature type="compositionally biased region" description="Basic and acidic residues" evidence="2">
    <location>
        <begin position="43"/>
        <end position="56"/>
    </location>
</feature>